<gene>
    <name evidence="3" type="ORF">ET445_04205</name>
</gene>
<evidence type="ECO:0000313" key="4">
    <source>
        <dbReference type="Proteomes" id="UP000291259"/>
    </source>
</evidence>
<evidence type="ECO:0000259" key="2">
    <source>
        <dbReference type="Pfam" id="PF12802"/>
    </source>
</evidence>
<dbReference type="PANTHER" id="PTHR18964">
    <property type="entry name" value="ROK (REPRESSOR, ORF, KINASE) FAMILY"/>
    <property type="match status" value="1"/>
</dbReference>
<name>A0A4P6FFU9_9MICO</name>
<evidence type="ECO:0000256" key="1">
    <source>
        <dbReference type="ARBA" id="ARBA00006479"/>
    </source>
</evidence>
<dbReference type="InterPro" id="IPR036388">
    <property type="entry name" value="WH-like_DNA-bd_sf"/>
</dbReference>
<dbReference type="Gene3D" id="1.10.10.10">
    <property type="entry name" value="Winged helix-like DNA-binding domain superfamily/Winged helix DNA-binding domain"/>
    <property type="match status" value="1"/>
</dbReference>
<comment type="similarity">
    <text evidence="1">Belongs to the ROK (NagC/XylR) family.</text>
</comment>
<dbReference type="Proteomes" id="UP000291259">
    <property type="component" value="Chromosome"/>
</dbReference>
<dbReference type="Pfam" id="PF00480">
    <property type="entry name" value="ROK"/>
    <property type="match status" value="1"/>
</dbReference>
<dbReference type="InterPro" id="IPR000600">
    <property type="entry name" value="ROK"/>
</dbReference>
<dbReference type="Gene3D" id="3.30.420.40">
    <property type="match status" value="2"/>
</dbReference>
<dbReference type="InterPro" id="IPR036390">
    <property type="entry name" value="WH_DNA-bd_sf"/>
</dbReference>
<feature type="domain" description="HTH marR-type" evidence="2">
    <location>
        <begin position="12"/>
        <end position="60"/>
    </location>
</feature>
<dbReference type="Pfam" id="PF12802">
    <property type="entry name" value="MarR_2"/>
    <property type="match status" value="1"/>
</dbReference>
<reference evidence="3 4" key="1">
    <citation type="submission" date="2019-01" db="EMBL/GenBank/DDBJ databases">
        <title>Genome sequencing of strain FW100M-8.</title>
        <authorList>
            <person name="Heo J."/>
            <person name="Kim S.-J."/>
            <person name="Kim J.-S."/>
            <person name="Hong S.-B."/>
            <person name="Kwon S.-W."/>
        </authorList>
    </citation>
    <scope>NUCLEOTIDE SEQUENCE [LARGE SCALE GENOMIC DNA]</scope>
    <source>
        <strain evidence="3 4">FW100M-8</strain>
    </source>
</reference>
<dbReference type="InterPro" id="IPR000835">
    <property type="entry name" value="HTH_MarR-typ"/>
</dbReference>
<dbReference type="AlphaFoldDB" id="A0A4P6FFU9"/>
<dbReference type="OrthoDB" id="4083144at2"/>
<dbReference type="InterPro" id="IPR043129">
    <property type="entry name" value="ATPase_NBD"/>
</dbReference>
<dbReference type="RefSeq" id="WP_129189113.1">
    <property type="nucleotide sequence ID" value="NZ_CP035491.1"/>
</dbReference>
<dbReference type="GO" id="GO:0003700">
    <property type="term" value="F:DNA-binding transcription factor activity"/>
    <property type="evidence" value="ECO:0007669"/>
    <property type="project" value="InterPro"/>
</dbReference>
<evidence type="ECO:0000313" key="3">
    <source>
        <dbReference type="EMBL" id="QAY72667.1"/>
    </source>
</evidence>
<protein>
    <submittedName>
        <fullName evidence="3">ROK family transcriptional regulator</fullName>
    </submittedName>
</protein>
<accession>A0A4P6FFU9</accession>
<proteinExistence type="inferred from homology"/>
<dbReference type="KEGG" id="agf:ET445_04205"/>
<dbReference type="PANTHER" id="PTHR18964:SF149">
    <property type="entry name" value="BIFUNCTIONAL UDP-N-ACETYLGLUCOSAMINE 2-EPIMERASE_N-ACETYLMANNOSAMINE KINASE"/>
    <property type="match status" value="1"/>
</dbReference>
<sequence length="398" mass="41802">MRRGTNLPAVGTFNQTVVLDVIRRTPEGISRADLATATGLSSQTLSNVSRRLLDDGLIEEAGTYIQGRGKPPTLLRLIPTSRFAVGVHLDPAVVTYVLLDLGGEVVAHSRSVTPPPADPGAVVDGMAEAIDALLAESGVDRDAVLGIGIASPGPIDAERGLVLDPPLLEGWRDVPLRDALAAATGLPVLLEKDVNAAAVAELWVGDEQLRDFAFFYLGTGIGIGLVLDREVLRGSTGNAGEGGTLVVRREGLPRVRRSEQLGHLATPQYLVEQAVDEGVVQAQDASFDALLALARAHDEGALRVLHRAGGFIGSSLVSLVNLLDVDEIVFGGPYWRRIEPFVFDVIRAEVAGSPDRVTHHEVRLAPAAAGEDVAAIGAASLVLDATLSPRPSSLLISG</sequence>
<dbReference type="SUPFAM" id="SSF53067">
    <property type="entry name" value="Actin-like ATPase domain"/>
    <property type="match status" value="1"/>
</dbReference>
<keyword evidence="4" id="KW-1185">Reference proteome</keyword>
<dbReference type="SUPFAM" id="SSF46785">
    <property type="entry name" value="Winged helix' DNA-binding domain"/>
    <property type="match status" value="1"/>
</dbReference>
<organism evidence="3 4">
    <name type="scientific">Agromyces protaetiae</name>
    <dbReference type="NCBI Taxonomy" id="2509455"/>
    <lineage>
        <taxon>Bacteria</taxon>
        <taxon>Bacillati</taxon>
        <taxon>Actinomycetota</taxon>
        <taxon>Actinomycetes</taxon>
        <taxon>Micrococcales</taxon>
        <taxon>Microbacteriaceae</taxon>
        <taxon>Agromyces</taxon>
    </lineage>
</organism>
<dbReference type="EMBL" id="CP035491">
    <property type="protein sequence ID" value="QAY72667.1"/>
    <property type="molecule type" value="Genomic_DNA"/>
</dbReference>